<name>A0A6J6NLS4_9ZZZZ</name>
<proteinExistence type="predicted"/>
<organism evidence="1">
    <name type="scientific">freshwater metagenome</name>
    <dbReference type="NCBI Taxonomy" id="449393"/>
    <lineage>
        <taxon>unclassified sequences</taxon>
        <taxon>metagenomes</taxon>
        <taxon>ecological metagenomes</taxon>
    </lineage>
</organism>
<accession>A0A6J6NLS4</accession>
<dbReference type="EMBL" id="CAEZXE010000124">
    <property type="protein sequence ID" value="CAB4685778.1"/>
    <property type="molecule type" value="Genomic_DNA"/>
</dbReference>
<protein>
    <submittedName>
        <fullName evidence="1">Unannotated protein</fullName>
    </submittedName>
</protein>
<evidence type="ECO:0000313" key="1">
    <source>
        <dbReference type="EMBL" id="CAB4685778.1"/>
    </source>
</evidence>
<sequence length="146" mass="16238">MPLPHCHCREPIVAKHFRNESSVFVDAAVKARETCGVIGDTAHSRCVLVTTGQQACTRRRAHCRGVETAVSQTLFGEAVEVRCFDIGTETTDLRVANIVENDKDNVRRSLRRKHNIGIGLNRIFKGSAYGAGKWFAFVIGQHQFLT</sequence>
<dbReference type="AlphaFoldDB" id="A0A6J6NLS4"/>
<reference evidence="1" key="1">
    <citation type="submission" date="2020-05" db="EMBL/GenBank/DDBJ databases">
        <authorList>
            <person name="Chiriac C."/>
            <person name="Salcher M."/>
            <person name="Ghai R."/>
            <person name="Kavagutti S V."/>
        </authorList>
    </citation>
    <scope>NUCLEOTIDE SEQUENCE</scope>
</reference>
<gene>
    <name evidence="1" type="ORF">UFOPK2350_01310</name>
</gene>